<feature type="domain" description="Protein kinase" evidence="7">
    <location>
        <begin position="20"/>
        <end position="295"/>
    </location>
</feature>
<dbReference type="PROSITE" id="PS50011">
    <property type="entry name" value="PROTEIN_KINASE_DOM"/>
    <property type="match status" value="1"/>
</dbReference>
<evidence type="ECO:0000256" key="2">
    <source>
        <dbReference type="ARBA" id="ARBA00022679"/>
    </source>
</evidence>
<reference evidence="8 9" key="1">
    <citation type="submission" date="2021-02" db="EMBL/GenBank/DDBJ databases">
        <title>De Novo genome assembly of isolated myxobacteria.</title>
        <authorList>
            <person name="Stevens D.C."/>
        </authorList>
    </citation>
    <scope>NUCLEOTIDE SEQUENCE [LARGE SCALE GENOMIC DNA]</scope>
    <source>
        <strain evidence="8 9">ATCC 29039</strain>
    </source>
</reference>
<evidence type="ECO:0000256" key="5">
    <source>
        <dbReference type="ARBA" id="ARBA00022840"/>
    </source>
</evidence>
<dbReference type="CDD" id="cd14014">
    <property type="entry name" value="STKc_PknB_like"/>
    <property type="match status" value="1"/>
</dbReference>
<dbReference type="InterPro" id="IPR000719">
    <property type="entry name" value="Prot_kinase_dom"/>
</dbReference>
<protein>
    <recommendedName>
        <fullName evidence="1">non-specific serine/threonine protein kinase</fullName>
        <ecNumber evidence="1">2.7.11.1</ecNumber>
    </recommendedName>
</protein>
<feature type="region of interest" description="Disordered" evidence="6">
    <location>
        <begin position="337"/>
        <end position="513"/>
    </location>
</feature>
<dbReference type="Proteomes" id="UP000664052">
    <property type="component" value="Unassembled WGS sequence"/>
</dbReference>
<feature type="compositionally biased region" description="Basic and acidic residues" evidence="6">
    <location>
        <begin position="645"/>
        <end position="659"/>
    </location>
</feature>
<dbReference type="Gene3D" id="1.10.510.10">
    <property type="entry name" value="Transferase(Phosphotransferase) domain 1"/>
    <property type="match status" value="1"/>
</dbReference>
<feature type="compositionally biased region" description="Polar residues" evidence="6">
    <location>
        <begin position="350"/>
        <end position="359"/>
    </location>
</feature>
<dbReference type="InterPro" id="IPR011009">
    <property type="entry name" value="Kinase-like_dom_sf"/>
</dbReference>
<dbReference type="EC" id="2.7.11.1" evidence="1"/>
<keyword evidence="5" id="KW-0067">ATP-binding</keyword>
<name>A0ABS3DNH0_9BACT</name>
<evidence type="ECO:0000259" key="7">
    <source>
        <dbReference type="PROSITE" id="PS50011"/>
    </source>
</evidence>
<sequence length="764" mass="81568">MSMQAGAGEDPDRGRRIGKYEILTRLSMGGMAELFLAFTSGPGGFRKFVAVKQILPDIKKDDQFVKMFLDEARITAAFSHANIGQVFDLGEEDGELYLAMEFLPGQNLEQVVKMAERRKYALPLGFSARVIRDTCLGLHYAHHFMDPSGRPVAVVHRDVSPKNVMLTYDGVVKVIDFGIAKARGKLGRTQVGTVKGTSGYMSPEQVRNKDLDGRSDQFSTGVMLHELLAGQRLFNAPGEAAVMMQIVDGDIPAPRSLNPAVPEALEAVVLKALSRDAAQRFGTCREMARAIEATLGAELFDEDQMTAVMGELFEEKRQKTRTLLELASRAEDARVSEAAGALQAEEGTDQAASAATAQVKSPHAEAPQPDVAASFKPTPVRRAAAEPATPAPRATPRPAVEAPEARASRVNTPAVTPRAQRPAGSDAAPIPRVIRPPADAVRPSRARPSTRPEPAEARNAAQAESPLLDPPSDLQTQRFRTRPARGAARPARPEHEEEAEVAEAPPAAAPAREGSGWGMRLLLLLILGGVGYLATLEPVRRVFMPAYDSAKQWVKAELDPAPPVDPAANGQWPPKPSGPPPGFVQKTETPEPEKAPEVEPTPPEPVVDATPVDTKKTPAGKGGRKTKPAASAPEATATAPVVAKAEPRPAKPEPSERPPEPVTTVTQAENPEVLDTSTAKGAAKAGLGWLTLYTVPKNAAVFDGATQLGTSPLIKFPLPIGTYRLRVVDPQDPGGTSKLLSAPIRPGEVTKLQIRLADLPAYAD</sequence>
<evidence type="ECO:0000256" key="3">
    <source>
        <dbReference type="ARBA" id="ARBA00022741"/>
    </source>
</evidence>
<dbReference type="PANTHER" id="PTHR43671">
    <property type="entry name" value="SERINE/THREONINE-PROTEIN KINASE NEK"/>
    <property type="match status" value="1"/>
</dbReference>
<dbReference type="PANTHER" id="PTHR43671:SF13">
    <property type="entry name" value="SERINE_THREONINE-PROTEIN KINASE NEK2"/>
    <property type="match status" value="1"/>
</dbReference>
<accession>A0ABS3DNH0</accession>
<feature type="compositionally biased region" description="Low complexity" evidence="6">
    <location>
        <begin position="377"/>
        <end position="388"/>
    </location>
</feature>
<dbReference type="GO" id="GO:0016301">
    <property type="term" value="F:kinase activity"/>
    <property type="evidence" value="ECO:0007669"/>
    <property type="project" value="UniProtKB-KW"/>
</dbReference>
<gene>
    <name evidence="8" type="ORF">JYK02_35725</name>
</gene>
<comment type="caution">
    <text evidence="8">The sequence shown here is derived from an EMBL/GenBank/DDBJ whole genome shotgun (WGS) entry which is preliminary data.</text>
</comment>
<feature type="compositionally biased region" description="Low complexity" evidence="6">
    <location>
        <begin position="426"/>
        <end position="440"/>
    </location>
</feature>
<feature type="region of interest" description="Disordered" evidence="6">
    <location>
        <begin position="559"/>
        <end position="667"/>
    </location>
</feature>
<keyword evidence="2" id="KW-0808">Transferase</keyword>
<evidence type="ECO:0000313" key="8">
    <source>
        <dbReference type="EMBL" id="MBN8232881.1"/>
    </source>
</evidence>
<dbReference type="SUPFAM" id="SSF56112">
    <property type="entry name" value="Protein kinase-like (PK-like)"/>
    <property type="match status" value="1"/>
</dbReference>
<feature type="compositionally biased region" description="Low complexity" evidence="6">
    <location>
        <begin position="628"/>
        <end position="644"/>
    </location>
</feature>
<feature type="compositionally biased region" description="Pro residues" evidence="6">
    <location>
        <begin position="573"/>
        <end position="582"/>
    </location>
</feature>
<dbReference type="Gene3D" id="3.30.200.20">
    <property type="entry name" value="Phosphorylase Kinase, domain 1"/>
    <property type="match status" value="1"/>
</dbReference>
<dbReference type="Pfam" id="PF00069">
    <property type="entry name" value="Pkinase"/>
    <property type="match status" value="1"/>
</dbReference>
<evidence type="ECO:0000256" key="6">
    <source>
        <dbReference type="SAM" id="MobiDB-lite"/>
    </source>
</evidence>
<organism evidence="8 9">
    <name type="scientific">Corallococcus macrosporus</name>
    <dbReference type="NCBI Taxonomy" id="35"/>
    <lineage>
        <taxon>Bacteria</taxon>
        <taxon>Pseudomonadati</taxon>
        <taxon>Myxococcota</taxon>
        <taxon>Myxococcia</taxon>
        <taxon>Myxococcales</taxon>
        <taxon>Cystobacterineae</taxon>
        <taxon>Myxococcaceae</taxon>
        <taxon>Corallococcus</taxon>
    </lineage>
</organism>
<keyword evidence="3" id="KW-0547">Nucleotide-binding</keyword>
<evidence type="ECO:0000256" key="4">
    <source>
        <dbReference type="ARBA" id="ARBA00022777"/>
    </source>
</evidence>
<dbReference type="PROSITE" id="PS00109">
    <property type="entry name" value="PROTEIN_KINASE_TYR"/>
    <property type="match status" value="1"/>
</dbReference>
<proteinExistence type="predicted"/>
<keyword evidence="9" id="KW-1185">Reference proteome</keyword>
<feature type="compositionally biased region" description="Basic and acidic residues" evidence="6">
    <location>
        <begin position="588"/>
        <end position="597"/>
    </location>
</feature>
<evidence type="ECO:0000313" key="9">
    <source>
        <dbReference type="Proteomes" id="UP000664052"/>
    </source>
</evidence>
<dbReference type="InterPro" id="IPR050660">
    <property type="entry name" value="NEK_Ser/Thr_kinase"/>
</dbReference>
<keyword evidence="4 8" id="KW-0418">Kinase</keyword>
<dbReference type="InterPro" id="IPR008266">
    <property type="entry name" value="Tyr_kinase_AS"/>
</dbReference>
<feature type="compositionally biased region" description="Low complexity" evidence="6">
    <location>
        <begin position="502"/>
        <end position="513"/>
    </location>
</feature>
<dbReference type="EMBL" id="JAFIMU010000015">
    <property type="protein sequence ID" value="MBN8232881.1"/>
    <property type="molecule type" value="Genomic_DNA"/>
</dbReference>
<evidence type="ECO:0000256" key="1">
    <source>
        <dbReference type="ARBA" id="ARBA00012513"/>
    </source>
</evidence>